<dbReference type="EMBL" id="MKKK01000001">
    <property type="protein sequence ID" value="OEY98182.1"/>
    <property type="molecule type" value="Genomic_DNA"/>
</dbReference>
<dbReference type="AlphaFoldDB" id="A0A1E7RFZ7"/>
<organism evidence="1 2">
    <name type="scientific">Acinetobacter qingfengensis</name>
    <dbReference type="NCBI Taxonomy" id="1262585"/>
    <lineage>
        <taxon>Bacteria</taxon>
        <taxon>Pseudomonadati</taxon>
        <taxon>Pseudomonadota</taxon>
        <taxon>Gammaproteobacteria</taxon>
        <taxon>Moraxellales</taxon>
        <taxon>Moraxellaceae</taxon>
        <taxon>Acinetobacter</taxon>
    </lineage>
</organism>
<reference evidence="1 2" key="1">
    <citation type="submission" date="2016-09" db="EMBL/GenBank/DDBJ databases">
        <authorList>
            <person name="Capua I."/>
            <person name="De Benedictis P."/>
            <person name="Joannis T."/>
            <person name="Lombin L.H."/>
            <person name="Cattoli G."/>
        </authorList>
    </citation>
    <scope>NUCLEOTIDE SEQUENCE [LARGE SCALE GENOMIC DNA]</scope>
    <source>
        <strain evidence="1 2">ANC 4671</strain>
    </source>
</reference>
<name>A0A1E7RFZ7_9GAMM</name>
<accession>A0A1E7RFZ7</accession>
<keyword evidence="2" id="KW-1185">Reference proteome</keyword>
<dbReference type="Proteomes" id="UP000185895">
    <property type="component" value="Unassembled WGS sequence"/>
</dbReference>
<protein>
    <submittedName>
        <fullName evidence="1">Uncharacterized protein</fullName>
    </submittedName>
</protein>
<dbReference type="RefSeq" id="WP_070068561.1">
    <property type="nucleotide sequence ID" value="NZ_MKKK01000001.1"/>
</dbReference>
<evidence type="ECO:0000313" key="1">
    <source>
        <dbReference type="EMBL" id="OEY98182.1"/>
    </source>
</evidence>
<dbReference type="OrthoDB" id="8653499at2"/>
<gene>
    <name evidence="1" type="ORF">BJI46_01285</name>
</gene>
<sequence length="256" mass="29663">MIEKFRKYHYALIAFIGVLTITGLNAAPLKILDFKSNQLSPLVQQQVCKNLASLCHEKSTLLSIAVDHGELWILSQNKIVQFKQQHHQLKLQQQWEISIPENDEFASVSHYIYPKLFPVAQQRYAIARIDEYSETYSEGGAHIERASFYGLRTDGQLKSLINNYPFSFNRIIRACFSERDYATSDGNCHDEDQLTLDIRPINPMQWQFRYHYNLKLSPASDSQQKSHQGNRVINIDLTHIPTQPDIPEAWNFHGQD</sequence>
<evidence type="ECO:0000313" key="2">
    <source>
        <dbReference type="Proteomes" id="UP000185895"/>
    </source>
</evidence>
<comment type="caution">
    <text evidence="1">The sequence shown here is derived from an EMBL/GenBank/DDBJ whole genome shotgun (WGS) entry which is preliminary data.</text>
</comment>
<proteinExistence type="predicted"/>